<feature type="domain" description="Rrn7/TAF1B C-terminal cyclin" evidence="2">
    <location>
        <begin position="4"/>
        <end position="80"/>
    </location>
</feature>
<organism evidence="3 4">
    <name type="scientific">Paecilomyces lecythidis</name>
    <dbReference type="NCBI Taxonomy" id="3004212"/>
    <lineage>
        <taxon>Eukaryota</taxon>
        <taxon>Fungi</taxon>
        <taxon>Dikarya</taxon>
        <taxon>Ascomycota</taxon>
        <taxon>Pezizomycotina</taxon>
        <taxon>Eurotiomycetes</taxon>
        <taxon>Eurotiomycetidae</taxon>
        <taxon>Eurotiales</taxon>
        <taxon>Thermoascaceae</taxon>
        <taxon>Paecilomyces</taxon>
    </lineage>
</organism>
<sequence>MPELLFPFDDVERYPESTKEPASQRLDWKNWLEAQKQFEALTNEGGRIGKGNELLVNEKDVFDMTALQLDEYMDWYEKSWLDVRTSHPLAEMFPAGRTGIEVEPQPISATENQSALEQKLDKVMGALKPRKALSEEEIEGREDDILRPGELYQRYRSESDLPETARAFYEAASKIVGLSLHRLVRTVFETERRLDQWLDDKRRMEYHGEYPETDAGTSVFGVGEDDEEMSELEYLDDRDFSAPEDDDGS</sequence>
<gene>
    <name evidence="3" type="ORF">Plec18167_003322</name>
</gene>
<dbReference type="Proteomes" id="UP001583193">
    <property type="component" value="Unassembled WGS sequence"/>
</dbReference>
<reference evidence="3 4" key="1">
    <citation type="journal article" date="2024" name="IMA Fungus">
        <title>IMA Genome - F19 : A genome assembly and annotation guide to empower mycologists, including annotated draft genome sequences of Ceratocystis pirilliformis, Diaporthe australafricana, Fusarium ophioides, Paecilomyces lecythidis, and Sporothrix stenoceras.</title>
        <authorList>
            <person name="Aylward J."/>
            <person name="Wilson A.M."/>
            <person name="Visagie C.M."/>
            <person name="Spraker J."/>
            <person name="Barnes I."/>
            <person name="Buitendag C."/>
            <person name="Ceriani C."/>
            <person name="Del Mar Angel L."/>
            <person name="du Plessis D."/>
            <person name="Fuchs T."/>
            <person name="Gasser K."/>
            <person name="Kramer D."/>
            <person name="Li W."/>
            <person name="Munsamy K."/>
            <person name="Piso A."/>
            <person name="Price J.L."/>
            <person name="Sonnekus B."/>
            <person name="Thomas C."/>
            <person name="van der Nest A."/>
            <person name="van Dijk A."/>
            <person name="van Heerden A."/>
            <person name="van Vuuren N."/>
            <person name="Yilmaz N."/>
            <person name="Duong T.A."/>
            <person name="van der Merwe N.A."/>
            <person name="Wingfield M.J."/>
            <person name="Wingfield B.D."/>
        </authorList>
    </citation>
    <scope>NUCLEOTIDE SEQUENCE [LARGE SCALE GENOMIC DNA]</scope>
    <source>
        <strain evidence="3 4">CMW 18167</strain>
    </source>
</reference>
<feature type="compositionally biased region" description="Acidic residues" evidence="1">
    <location>
        <begin position="223"/>
        <end position="234"/>
    </location>
</feature>
<keyword evidence="4" id="KW-1185">Reference proteome</keyword>
<evidence type="ECO:0000313" key="4">
    <source>
        <dbReference type="Proteomes" id="UP001583193"/>
    </source>
</evidence>
<comment type="caution">
    <text evidence="3">The sequence shown here is derived from an EMBL/GenBank/DDBJ whole genome shotgun (WGS) entry which is preliminary data.</text>
</comment>
<evidence type="ECO:0000313" key="3">
    <source>
        <dbReference type="EMBL" id="KAL1881723.1"/>
    </source>
</evidence>
<dbReference type="InterPro" id="IPR048538">
    <property type="entry name" value="Rrn7_cyclin_C"/>
</dbReference>
<feature type="region of interest" description="Disordered" evidence="1">
    <location>
        <begin position="208"/>
        <end position="249"/>
    </location>
</feature>
<accession>A0ABR3Y0C2</accession>
<proteinExistence type="predicted"/>
<evidence type="ECO:0000259" key="2">
    <source>
        <dbReference type="Pfam" id="PF20645"/>
    </source>
</evidence>
<dbReference type="Pfam" id="PF20645">
    <property type="entry name" value="Rrn7_cyclin_C"/>
    <property type="match status" value="1"/>
</dbReference>
<name>A0ABR3Y0C2_9EURO</name>
<protein>
    <recommendedName>
        <fullName evidence="2">Rrn7/TAF1B C-terminal cyclin domain-containing protein</fullName>
    </recommendedName>
</protein>
<dbReference type="EMBL" id="JAVDPF010000007">
    <property type="protein sequence ID" value="KAL1881723.1"/>
    <property type="molecule type" value="Genomic_DNA"/>
</dbReference>
<evidence type="ECO:0000256" key="1">
    <source>
        <dbReference type="SAM" id="MobiDB-lite"/>
    </source>
</evidence>